<evidence type="ECO:0000313" key="2">
    <source>
        <dbReference type="EMBL" id="NJR79720.1"/>
    </source>
</evidence>
<dbReference type="Proteomes" id="UP000732399">
    <property type="component" value="Unassembled WGS sequence"/>
</dbReference>
<sequence>MPDQPNKPGGDFRDDGKVRDAGDEQAVKNQGGTTPDAYPDKSSGKNAGGDLYDKDS</sequence>
<organism evidence="2 3">
    <name type="scientific">Sphingomonas corticis</name>
    <dbReference type="NCBI Taxonomy" id="2722791"/>
    <lineage>
        <taxon>Bacteria</taxon>
        <taxon>Pseudomonadati</taxon>
        <taxon>Pseudomonadota</taxon>
        <taxon>Alphaproteobacteria</taxon>
        <taxon>Sphingomonadales</taxon>
        <taxon>Sphingomonadaceae</taxon>
        <taxon>Sphingomonas</taxon>
    </lineage>
</organism>
<feature type="region of interest" description="Disordered" evidence="1">
    <location>
        <begin position="1"/>
        <end position="56"/>
    </location>
</feature>
<dbReference type="EMBL" id="JAAVJH010000009">
    <property type="protein sequence ID" value="NJR79720.1"/>
    <property type="molecule type" value="Genomic_DNA"/>
</dbReference>
<evidence type="ECO:0000313" key="3">
    <source>
        <dbReference type="Proteomes" id="UP000732399"/>
    </source>
</evidence>
<protein>
    <submittedName>
        <fullName evidence="2">Uncharacterized protein</fullName>
    </submittedName>
</protein>
<gene>
    <name evidence="2" type="ORF">HBH26_14120</name>
</gene>
<dbReference type="RefSeq" id="WP_168135270.1">
    <property type="nucleotide sequence ID" value="NZ_JAAVJH010000009.1"/>
</dbReference>
<feature type="compositionally biased region" description="Basic and acidic residues" evidence="1">
    <location>
        <begin position="10"/>
        <end position="26"/>
    </location>
</feature>
<reference evidence="2 3" key="1">
    <citation type="submission" date="2020-03" db="EMBL/GenBank/DDBJ databases">
        <authorList>
            <person name="Wang L."/>
            <person name="He N."/>
            <person name="Li Y."/>
            <person name="Fang Y."/>
            <person name="Zhang F."/>
        </authorList>
    </citation>
    <scope>NUCLEOTIDE SEQUENCE [LARGE SCALE GENOMIC DNA]</scope>
    <source>
        <strain evidence="2 3">36D10-4-7</strain>
    </source>
</reference>
<name>A0ABX1CTW6_9SPHN</name>
<comment type="caution">
    <text evidence="2">The sequence shown here is derived from an EMBL/GenBank/DDBJ whole genome shotgun (WGS) entry which is preliminary data.</text>
</comment>
<proteinExistence type="predicted"/>
<keyword evidence="3" id="KW-1185">Reference proteome</keyword>
<evidence type="ECO:0000256" key="1">
    <source>
        <dbReference type="SAM" id="MobiDB-lite"/>
    </source>
</evidence>
<accession>A0ABX1CTW6</accession>